<evidence type="ECO:0000313" key="1">
    <source>
        <dbReference type="EMBL" id="OTN76922.1"/>
    </source>
</evidence>
<dbReference type="EMBL" id="NGKU01000001">
    <property type="protein sequence ID" value="OTN76922.1"/>
    <property type="molecule type" value="Genomic_DNA"/>
</dbReference>
<sequence>MKFYYSNAYQDSHHDYDSPAFFALCQYMMAQSEPPTLRQLKGQFPEKSFEKMLDRLIAKKVISRGDRRYRLNFPIYTTADQQTVMEGIDVGQSMASQVRISADKVQRLCQLEAQMQYFYACVSEIPQAVIYALAHPDFQWVTVSQSMWPSTVPAFFAANQRQLNHPIFQELMRLLGDVNVDYYLDQVSVIFERMKKNKKIRSTIFLHSLQMSEIVTAEDSPKFLVPYEMACESEDTGLVETVDTLFKERLILAYRLDKTVSQNLLFFK</sequence>
<protein>
    <recommendedName>
        <fullName evidence="3">DUF1803 domain-containing protein</fullName>
    </recommendedName>
</protein>
<evidence type="ECO:0000313" key="2">
    <source>
        <dbReference type="Proteomes" id="UP000195043"/>
    </source>
</evidence>
<keyword evidence="2" id="KW-1185">Reference proteome</keyword>
<comment type="caution">
    <text evidence="1">The sequence shown here is derived from an EMBL/GenBank/DDBJ whole genome shotgun (WGS) entry which is preliminary data.</text>
</comment>
<evidence type="ECO:0008006" key="3">
    <source>
        <dbReference type="Google" id="ProtNLM"/>
    </source>
</evidence>
<dbReference type="Proteomes" id="UP000195043">
    <property type="component" value="Unassembled WGS sequence"/>
</dbReference>
<organism evidence="1 2">
    <name type="scientific">Candidatus Enterococcus testudinis</name>
    <dbReference type="NCBI Taxonomy" id="1834191"/>
    <lineage>
        <taxon>Bacteria</taxon>
        <taxon>Bacillati</taxon>
        <taxon>Bacillota</taxon>
        <taxon>Bacilli</taxon>
        <taxon>Lactobacillales</taxon>
        <taxon>Enterococcaceae</taxon>
        <taxon>Enterococcus</taxon>
    </lineage>
</organism>
<dbReference type="STRING" id="1834191.A5886_002001"/>
<dbReference type="AlphaFoldDB" id="A0A242A7J0"/>
<dbReference type="RefSeq" id="WP_086274993.1">
    <property type="nucleotide sequence ID" value="NZ_NGKU01000001.1"/>
</dbReference>
<dbReference type="Pfam" id="PF08820">
    <property type="entry name" value="DUF1803"/>
    <property type="match status" value="1"/>
</dbReference>
<dbReference type="InterPro" id="IPR014924">
    <property type="entry name" value="DUF1803"/>
</dbReference>
<accession>A0A242A7J0</accession>
<dbReference type="OrthoDB" id="2194666at2"/>
<gene>
    <name evidence="1" type="ORF">A5886_002001</name>
</gene>
<proteinExistence type="predicted"/>
<name>A0A242A7J0_9ENTE</name>
<reference evidence="1 2" key="1">
    <citation type="submission" date="2017-05" db="EMBL/GenBank/DDBJ databases">
        <title>The Genome Sequence of Enterococcus sp. 8G7_MSG3316.</title>
        <authorList>
            <consortium name="The Broad Institute Genomics Platform"/>
            <consortium name="The Broad Institute Genomic Center for Infectious Diseases"/>
            <person name="Earl A."/>
            <person name="Manson A."/>
            <person name="Schwartman J."/>
            <person name="Gilmore M."/>
            <person name="Abouelleil A."/>
            <person name="Cao P."/>
            <person name="Chapman S."/>
            <person name="Cusick C."/>
            <person name="Shea T."/>
            <person name="Young S."/>
            <person name="Neafsey D."/>
            <person name="Nusbaum C."/>
            <person name="Birren B."/>
        </authorList>
    </citation>
    <scope>NUCLEOTIDE SEQUENCE [LARGE SCALE GENOMIC DNA]</scope>
    <source>
        <strain evidence="1 2">8G7_MSG3316</strain>
    </source>
</reference>